<gene>
    <name evidence="10" type="ORF">KIH39_19375</name>
</gene>
<dbReference type="Proteomes" id="UP000676194">
    <property type="component" value="Chromosome"/>
</dbReference>
<dbReference type="EMBL" id="CP074694">
    <property type="protein sequence ID" value="QVL30995.1"/>
    <property type="molecule type" value="Genomic_DNA"/>
</dbReference>
<keyword evidence="3 6" id="KW-0949">S-adenosyl-L-methionine</keyword>
<dbReference type="NCBIfam" id="TIGR00675">
    <property type="entry name" value="dcm"/>
    <property type="match status" value="1"/>
</dbReference>
<dbReference type="PANTHER" id="PTHR10629:SF52">
    <property type="entry name" value="DNA (CYTOSINE-5)-METHYLTRANSFERASE 1"/>
    <property type="match status" value="1"/>
</dbReference>
<evidence type="ECO:0000256" key="5">
    <source>
        <dbReference type="ARBA" id="ARBA00047422"/>
    </source>
</evidence>
<dbReference type="Pfam" id="PF00145">
    <property type="entry name" value="DNA_methylase"/>
    <property type="match status" value="1"/>
</dbReference>
<organism evidence="10 11">
    <name type="scientific">Telmatocola sphagniphila</name>
    <dbReference type="NCBI Taxonomy" id="1123043"/>
    <lineage>
        <taxon>Bacteria</taxon>
        <taxon>Pseudomonadati</taxon>
        <taxon>Planctomycetota</taxon>
        <taxon>Planctomycetia</taxon>
        <taxon>Gemmatales</taxon>
        <taxon>Gemmataceae</taxon>
    </lineage>
</organism>
<dbReference type="InterPro" id="IPR050390">
    <property type="entry name" value="C5-Methyltransferase"/>
</dbReference>
<comment type="similarity">
    <text evidence="6 7">Belongs to the class I-like SAM-binding methyltransferase superfamily. C5-methyltransferase family.</text>
</comment>
<evidence type="ECO:0000313" key="11">
    <source>
        <dbReference type="Proteomes" id="UP000676194"/>
    </source>
</evidence>
<dbReference type="KEGG" id="tsph:KIH39_19375"/>
<dbReference type="GO" id="GO:0032259">
    <property type="term" value="P:methylation"/>
    <property type="evidence" value="ECO:0007669"/>
    <property type="project" value="UniProtKB-KW"/>
</dbReference>
<name>A0A8E6B5X8_9BACT</name>
<feature type="region of interest" description="Disordered" evidence="9">
    <location>
        <begin position="287"/>
        <end position="316"/>
    </location>
</feature>
<dbReference type="RefSeq" id="WP_213494877.1">
    <property type="nucleotide sequence ID" value="NZ_CP074694.1"/>
</dbReference>
<dbReference type="EC" id="2.1.1.37" evidence="8"/>
<keyword evidence="4" id="KW-0680">Restriction system</keyword>
<dbReference type="GO" id="GO:0009307">
    <property type="term" value="P:DNA restriction-modification system"/>
    <property type="evidence" value="ECO:0007669"/>
    <property type="project" value="UniProtKB-KW"/>
</dbReference>
<feature type="compositionally biased region" description="Polar residues" evidence="9">
    <location>
        <begin position="307"/>
        <end position="316"/>
    </location>
</feature>
<dbReference type="SUPFAM" id="SSF53335">
    <property type="entry name" value="S-adenosyl-L-methionine-dependent methyltransferases"/>
    <property type="match status" value="1"/>
</dbReference>
<keyword evidence="11" id="KW-1185">Reference proteome</keyword>
<evidence type="ECO:0000256" key="3">
    <source>
        <dbReference type="ARBA" id="ARBA00022691"/>
    </source>
</evidence>
<dbReference type="InterPro" id="IPR031303">
    <property type="entry name" value="C5_meth_CS"/>
</dbReference>
<dbReference type="PRINTS" id="PR00105">
    <property type="entry name" value="C5METTRFRASE"/>
</dbReference>
<dbReference type="CDD" id="cd00315">
    <property type="entry name" value="Cyt_C5_DNA_methylase"/>
    <property type="match status" value="1"/>
</dbReference>
<dbReference type="REBASE" id="485721">
    <property type="entry name" value="M.TspSP2TORF19375P"/>
</dbReference>
<evidence type="ECO:0000256" key="4">
    <source>
        <dbReference type="ARBA" id="ARBA00022747"/>
    </source>
</evidence>
<proteinExistence type="inferred from homology"/>
<sequence>MSGEGKNSRRRPIAVDLFCGAGGMSVGFEQAGFDIALGVEMDGYHVATHERNFPYGKTICKSVSDLTAKEIFEALETQDVDVIVGGPPCQGFSNMGLRDAMDPRNSLVSEYVRVVCEVRPKAFVMENVPGMLSGSTRVVLDEAIKTLELAGYKITHPVKILDASHFGVPQKRRRLILIGVRKDLEFSVDYPTMIPEGSPECSSVMEAIEDLPDVDAHDQLFVENDVEYSKTPRTQYAKVMRSVVEDPNDYSHPRVWNSKVCSGCLRVRHSPRAISLYKSTPVGEMVPSHKLPKLDPNGLAPTLRAGSDSSHGSYTSPRPIHPFKPRCITAREAARLHGFPDWFAFYPLKWHAYRQIGNAVCPPLAKALGLRVIRAIGKKPIKPKAPLILKDSFDLPMERPRTLKRIPHRVHFPPVIRKLIDDRYDVEKRELSNAKFSFEDVLRAVRETGVELTWIRADTFLQEIARSRNLKLILEPCSKLGFTIRPCKESSFIGEFVILGHPEAIDFKQNPSHRSKKQKGQNRVQKTLF</sequence>
<evidence type="ECO:0000256" key="9">
    <source>
        <dbReference type="SAM" id="MobiDB-lite"/>
    </source>
</evidence>
<feature type="region of interest" description="Disordered" evidence="9">
    <location>
        <begin position="509"/>
        <end position="529"/>
    </location>
</feature>
<dbReference type="Gene3D" id="3.40.50.150">
    <property type="entry name" value="Vaccinia Virus protein VP39"/>
    <property type="match status" value="1"/>
</dbReference>
<evidence type="ECO:0000256" key="8">
    <source>
        <dbReference type="RuleBase" id="RU000417"/>
    </source>
</evidence>
<dbReference type="InterPro" id="IPR001525">
    <property type="entry name" value="C5_MeTfrase"/>
</dbReference>
<reference evidence="10" key="1">
    <citation type="submission" date="2021-05" db="EMBL/GenBank/DDBJ databases">
        <title>Complete genome sequence of the cellulolytic planctomycete Telmatocola sphagniphila SP2T and characterization of the first cellulase from planctomycetes.</title>
        <authorList>
            <person name="Rakitin A.L."/>
            <person name="Beletsky A.V."/>
            <person name="Naumoff D.G."/>
            <person name="Kulichevskaya I.S."/>
            <person name="Mardanov A.V."/>
            <person name="Ravin N.V."/>
            <person name="Dedysh S.N."/>
        </authorList>
    </citation>
    <scope>NUCLEOTIDE SEQUENCE</scope>
    <source>
        <strain evidence="10">SP2T</strain>
    </source>
</reference>
<dbReference type="AlphaFoldDB" id="A0A8E6B5X8"/>
<feature type="compositionally biased region" description="Basic residues" evidence="9">
    <location>
        <begin position="511"/>
        <end position="520"/>
    </location>
</feature>
<dbReference type="InterPro" id="IPR018117">
    <property type="entry name" value="C5_DNA_meth_AS"/>
</dbReference>
<protein>
    <recommendedName>
        <fullName evidence="8">Cytosine-specific methyltransferase</fullName>
        <ecNumber evidence="8">2.1.1.37</ecNumber>
    </recommendedName>
</protein>
<evidence type="ECO:0000256" key="7">
    <source>
        <dbReference type="RuleBase" id="RU000416"/>
    </source>
</evidence>
<dbReference type="InterPro" id="IPR029063">
    <property type="entry name" value="SAM-dependent_MTases_sf"/>
</dbReference>
<evidence type="ECO:0000256" key="6">
    <source>
        <dbReference type="PROSITE-ProRule" id="PRU01016"/>
    </source>
</evidence>
<evidence type="ECO:0000256" key="1">
    <source>
        <dbReference type="ARBA" id="ARBA00022603"/>
    </source>
</evidence>
<dbReference type="PROSITE" id="PS00095">
    <property type="entry name" value="C5_MTASE_2"/>
    <property type="match status" value="1"/>
</dbReference>
<feature type="active site" evidence="6">
    <location>
        <position position="89"/>
    </location>
</feature>
<keyword evidence="1 6" id="KW-0489">Methyltransferase</keyword>
<dbReference type="PROSITE" id="PS00094">
    <property type="entry name" value="C5_MTASE_1"/>
    <property type="match status" value="1"/>
</dbReference>
<comment type="catalytic activity">
    <reaction evidence="5 8">
        <text>a 2'-deoxycytidine in DNA + S-adenosyl-L-methionine = a 5-methyl-2'-deoxycytidine in DNA + S-adenosyl-L-homocysteine + H(+)</text>
        <dbReference type="Rhea" id="RHEA:13681"/>
        <dbReference type="Rhea" id="RHEA-COMP:11369"/>
        <dbReference type="Rhea" id="RHEA-COMP:11370"/>
        <dbReference type="ChEBI" id="CHEBI:15378"/>
        <dbReference type="ChEBI" id="CHEBI:57856"/>
        <dbReference type="ChEBI" id="CHEBI:59789"/>
        <dbReference type="ChEBI" id="CHEBI:85452"/>
        <dbReference type="ChEBI" id="CHEBI:85454"/>
        <dbReference type="EC" id="2.1.1.37"/>
    </reaction>
</comment>
<dbReference type="Gene3D" id="3.90.120.10">
    <property type="entry name" value="DNA Methylase, subunit A, domain 2"/>
    <property type="match status" value="1"/>
</dbReference>
<dbReference type="GO" id="GO:0003886">
    <property type="term" value="F:DNA (cytosine-5-)-methyltransferase activity"/>
    <property type="evidence" value="ECO:0007669"/>
    <property type="project" value="UniProtKB-EC"/>
</dbReference>
<keyword evidence="2 6" id="KW-0808">Transferase</keyword>
<evidence type="ECO:0000313" key="10">
    <source>
        <dbReference type="EMBL" id="QVL30995.1"/>
    </source>
</evidence>
<dbReference type="PROSITE" id="PS51679">
    <property type="entry name" value="SAM_MT_C5"/>
    <property type="match status" value="1"/>
</dbReference>
<accession>A0A8E6B5X8</accession>
<evidence type="ECO:0000256" key="2">
    <source>
        <dbReference type="ARBA" id="ARBA00022679"/>
    </source>
</evidence>
<dbReference type="PANTHER" id="PTHR10629">
    <property type="entry name" value="CYTOSINE-SPECIFIC METHYLTRANSFERASE"/>
    <property type="match status" value="1"/>
</dbReference>